<accession>A0A327M7M0</accession>
<name>A0A327M7M0_9PROT</name>
<feature type="chain" id="PRO_5016342409" evidence="3">
    <location>
        <begin position="23"/>
        <end position="362"/>
    </location>
</feature>
<dbReference type="OrthoDB" id="145213at2"/>
<dbReference type="PANTHER" id="PTHR47197">
    <property type="entry name" value="PROTEIN NIRF"/>
    <property type="match status" value="1"/>
</dbReference>
<dbReference type="InterPro" id="IPR011045">
    <property type="entry name" value="N2O_reductase_N"/>
</dbReference>
<dbReference type="InterPro" id="IPR051200">
    <property type="entry name" value="Host-pathogen_enzymatic-act"/>
</dbReference>
<keyword evidence="1 3" id="KW-0732">Signal</keyword>
<dbReference type="Gene3D" id="2.130.10.10">
    <property type="entry name" value="YVTN repeat-like/Quinoprotein amine dehydrogenase"/>
    <property type="match status" value="2"/>
</dbReference>
<dbReference type="AlphaFoldDB" id="A0A327M7M0"/>
<feature type="signal peptide" evidence="3">
    <location>
        <begin position="1"/>
        <end position="22"/>
    </location>
</feature>
<dbReference type="Pfam" id="PF21783">
    <property type="entry name" value="YNCE"/>
    <property type="match status" value="1"/>
</dbReference>
<evidence type="ECO:0000313" key="6">
    <source>
        <dbReference type="Proteomes" id="UP000249065"/>
    </source>
</evidence>
<organism evidence="5 6">
    <name type="scientific">Roseicella frigidaeris</name>
    <dbReference type="NCBI Taxonomy" id="2230885"/>
    <lineage>
        <taxon>Bacteria</taxon>
        <taxon>Pseudomonadati</taxon>
        <taxon>Pseudomonadota</taxon>
        <taxon>Alphaproteobacteria</taxon>
        <taxon>Acetobacterales</taxon>
        <taxon>Roseomonadaceae</taxon>
        <taxon>Roseicella</taxon>
    </lineage>
</organism>
<dbReference type="EMBL" id="QLIX01000009">
    <property type="protein sequence ID" value="RAI58475.1"/>
    <property type="molecule type" value="Genomic_DNA"/>
</dbReference>
<evidence type="ECO:0000256" key="3">
    <source>
        <dbReference type="SAM" id="SignalP"/>
    </source>
</evidence>
<dbReference type="Proteomes" id="UP000249065">
    <property type="component" value="Unassembled WGS sequence"/>
</dbReference>
<proteinExistence type="predicted"/>
<evidence type="ECO:0000256" key="1">
    <source>
        <dbReference type="ARBA" id="ARBA00022729"/>
    </source>
</evidence>
<sequence>MRRACLALCLGLAGFVPAGARADLVYVLNSADASISVIESTTREEVRRIPVLREAHHLILSPDGRELLVGDSGGNELIAIDPASATVLRRERFSNPYHMELSPDGRLLVVTSLRRDQVDIYEAASRTLLARLKVPDKPSHLAYTPDSRTAFVTLQGARGLMAIDLATQKPLWTADVGPQPAGVTWHNGRLLVGIMGSDHIAVVNPADGKVERTIYAGRGAHTVFPSPDRKLLYVNSRVDSRITVLDAETLNPKAVWPLPGGPDCIAFDPEGRLWVTLRWIARVAIIDPATGETDSFPVGRSPHGIFVEKRATPLPPLTVSDTAPVEAQPAAAPLTQTEDEVPVRPEPAAPARPASQRRLWSR</sequence>
<evidence type="ECO:0000313" key="5">
    <source>
        <dbReference type="EMBL" id="RAI58475.1"/>
    </source>
</evidence>
<evidence type="ECO:0000259" key="4">
    <source>
        <dbReference type="Pfam" id="PF21783"/>
    </source>
</evidence>
<dbReference type="InterPro" id="IPR048433">
    <property type="entry name" value="YNCE-like_beta-prop"/>
</dbReference>
<dbReference type="InterPro" id="IPR015943">
    <property type="entry name" value="WD40/YVTN_repeat-like_dom_sf"/>
</dbReference>
<evidence type="ECO:0000256" key="2">
    <source>
        <dbReference type="SAM" id="MobiDB-lite"/>
    </source>
</evidence>
<gene>
    <name evidence="5" type="ORF">DOO78_14100</name>
</gene>
<feature type="domain" description="YNCE-like beta-propeller" evidence="4">
    <location>
        <begin position="20"/>
        <end position="309"/>
    </location>
</feature>
<dbReference type="SUPFAM" id="SSF50974">
    <property type="entry name" value="Nitrous oxide reductase, N-terminal domain"/>
    <property type="match status" value="1"/>
</dbReference>
<reference evidence="6" key="1">
    <citation type="submission" date="2018-06" db="EMBL/GenBank/DDBJ databases">
        <authorList>
            <person name="Khan S.A."/>
        </authorList>
    </citation>
    <scope>NUCLEOTIDE SEQUENCE [LARGE SCALE GENOMIC DNA]</scope>
    <source>
        <strain evidence="6">DB-1506</strain>
    </source>
</reference>
<comment type="caution">
    <text evidence="5">The sequence shown here is derived from an EMBL/GenBank/DDBJ whole genome shotgun (WGS) entry which is preliminary data.</text>
</comment>
<keyword evidence="6" id="KW-1185">Reference proteome</keyword>
<feature type="region of interest" description="Disordered" evidence="2">
    <location>
        <begin position="313"/>
        <end position="362"/>
    </location>
</feature>
<dbReference type="PANTHER" id="PTHR47197:SF3">
    <property type="entry name" value="DIHYDRO-HEME D1 DEHYDROGENASE"/>
    <property type="match status" value="1"/>
</dbReference>
<dbReference type="RefSeq" id="WP_111470487.1">
    <property type="nucleotide sequence ID" value="NZ_QLIX01000009.1"/>
</dbReference>
<protein>
    <submittedName>
        <fullName evidence="5">YncE family protein</fullName>
    </submittedName>
</protein>